<proteinExistence type="predicted"/>
<accession>A0A8H7GPI6</accession>
<protein>
    <recommendedName>
        <fullName evidence="1">RNA polymerase II assembly factor Rtp1 C-terminal domain-containing protein</fullName>
    </recommendedName>
</protein>
<reference evidence="2" key="1">
    <citation type="submission" date="2020-10" db="EMBL/GenBank/DDBJ databases">
        <title>The Whole-Genome Sequence of Metschnikowia persimmonesis, a Novel Endophytic Yeast Species Isolated from Medicinal Plant Diospyros kaki Thumb.</title>
        <authorList>
            <person name="Rahmat E."/>
            <person name="Kang Y."/>
        </authorList>
    </citation>
    <scope>NUCLEOTIDE SEQUENCE</scope>
    <source>
        <strain evidence="2">KIOM G15050</strain>
    </source>
</reference>
<sequence length="141" mass="15519">MAQLVCESALALIRRPASDTDMVDNRLRMSAMSLLGTCCNTNILGILENVGNAVDCAIGVLQLETDKDAAIMRRAAIVLINDLVCGTSKSDKVPFPKYHIEKVLTVLRYIESHDSDLLVREQALSVLQYIDELVKEALTVE</sequence>
<dbReference type="OrthoDB" id="39591at2759"/>
<name>A0A8H7GPI6_9ASCO</name>
<dbReference type="PANTHER" id="PTHR20959:SF1">
    <property type="entry name" value="TRANSPORT AND GOLGI ORGANIZATION PROTEIN 6 HOMOLOG"/>
    <property type="match status" value="1"/>
</dbReference>
<evidence type="ECO:0000259" key="1">
    <source>
        <dbReference type="Pfam" id="PF10304"/>
    </source>
</evidence>
<dbReference type="Pfam" id="PF10304">
    <property type="entry name" value="RTP1_C2"/>
    <property type="match status" value="1"/>
</dbReference>
<gene>
    <name evidence="2" type="ORF">HF325_006024</name>
</gene>
<feature type="domain" description="RNA polymerase II assembly factor Rtp1 C-terminal" evidence="1">
    <location>
        <begin position="99"/>
        <end position="132"/>
    </location>
</feature>
<dbReference type="AlphaFoldDB" id="A0A8H7GPI6"/>
<comment type="caution">
    <text evidence="2">The sequence shown here is derived from an EMBL/GenBank/DDBJ whole genome shotgun (WGS) entry which is preliminary data.</text>
</comment>
<dbReference type="EMBL" id="JACBPP010000009">
    <property type="protein sequence ID" value="KAF7999348.1"/>
    <property type="molecule type" value="Genomic_DNA"/>
</dbReference>
<keyword evidence="3" id="KW-1185">Reference proteome</keyword>
<dbReference type="GO" id="GO:0009306">
    <property type="term" value="P:protein secretion"/>
    <property type="evidence" value="ECO:0007669"/>
    <property type="project" value="TreeGrafter"/>
</dbReference>
<organism evidence="2 3">
    <name type="scientific">Metschnikowia pulcherrima</name>
    <dbReference type="NCBI Taxonomy" id="27326"/>
    <lineage>
        <taxon>Eukaryota</taxon>
        <taxon>Fungi</taxon>
        <taxon>Dikarya</taxon>
        <taxon>Ascomycota</taxon>
        <taxon>Saccharomycotina</taxon>
        <taxon>Pichiomycetes</taxon>
        <taxon>Metschnikowiaceae</taxon>
        <taxon>Metschnikowia</taxon>
    </lineage>
</organism>
<dbReference type="InterPro" id="IPR019414">
    <property type="entry name" value="Rtp1_C2"/>
</dbReference>
<dbReference type="InterPro" id="IPR016024">
    <property type="entry name" value="ARM-type_fold"/>
</dbReference>
<dbReference type="InterPro" id="IPR039600">
    <property type="entry name" value="TANGO6/Rtp1"/>
</dbReference>
<evidence type="ECO:0000313" key="3">
    <source>
        <dbReference type="Proteomes" id="UP000649328"/>
    </source>
</evidence>
<dbReference type="SUPFAM" id="SSF48371">
    <property type="entry name" value="ARM repeat"/>
    <property type="match status" value="1"/>
</dbReference>
<evidence type="ECO:0000313" key="2">
    <source>
        <dbReference type="EMBL" id="KAF7999348.1"/>
    </source>
</evidence>
<dbReference type="Proteomes" id="UP000649328">
    <property type="component" value="Unassembled WGS sequence"/>
</dbReference>
<dbReference type="PANTHER" id="PTHR20959">
    <property type="entry name" value="TRANSPORT AND GOLGI ORGANIZATION PROTEIN 6 FAMILY MEMBER"/>
    <property type="match status" value="1"/>
</dbReference>